<name>A0A559JDM0_9BACL</name>
<dbReference type="OrthoDB" id="2476793at2"/>
<evidence type="ECO:0000256" key="1">
    <source>
        <dbReference type="ARBA" id="ARBA00022612"/>
    </source>
</evidence>
<sequence>MIQDKNLNIKIKTDLNIGESLKNANRALKELETSSSLKKLSVRIGFASQDISTMMTQMNKLNATFRESIRVAKLVKEANASGLTVSSTLPTNQSKLQSEGVLKSSPQASDAVTRVSEKASFLSDLSPSLAKMGTVFKNGIPYMLELNKALRDIASVYQISDERASKYGEKIHNLSNDMGLATEEIMQLALHLGSLGVGESELMERLSTSAQFAKNANLDYSASANILESVVNAMGVTSARASDVLTYLGDSAKSSASRIGEAMRSISGEVGDAGLEFEKVASWIATLSSETELSSTAIGSSVNAMIERFQALTSTGFDEMRNTSLVQVSEALREANVDLVDSEGKFRNFGTIMDELGSRWASLSDSVREYVSATLAGESRSGMFESLMQNYSQSIQLFEGSLNANGSAQEKFASYLSGTEAKLNQLSNAWSGVWQSGFSSESFNGVIEVMIVLTKALDKFVQSAGVLPVIFGAIGFSSSALNVNFKNLVIGVMTLGKGLKALGVSARMAQGAIRGFLASTVVGALFVALGFVLEKLIGLFYKAKDSQNEYLSSLSETIKSTEDSITRITELNNQLKTFVGTQEELARLRSQMADEMPQIIDHYDAEGQAVYKTAQEINELIKKEKELNLQRKKELYSESSDQLKDSEKQISSGRKTIKKKQDEFDYSSAKYEALSFAERYANESNLANSDPFSKEYEDHINKLNAEIQRIFKEKGQYVSENFLSVETIGTGFLGAATKAKAELGQVESEINKARSKIDEGLNGYVSKFQDYNEILVEQSGQADRNVKVLLDNLGAAFVEAASETGDSAQEISYKYEQLAEQVNKHIQENQIDITKMIESGDRQGIIQIIQDISGDAKIAEETIAKFSNRLINTPKPSKDAGFALYSAELGEFDKRMNQSLSSFSKLSSAYQTLQNGENLSLDTILDLIDQYPKFAEYLNENNGLITDKGALLEEIANFEREERLEEAQRLLDSNKDTLDSLENKRRMYEQFYTAMAGALPLEIGKSMFSDSDREQYQAMIKDREKLEARVKALSKPIVFTKSTSRSGNSASTAKYEPNLKLSKAQLEIDKYNRALEDNSKTIDEAKAKGESYDQLLRTRLKLYSQLASEIGNLKSEQQQEQNKLKEILSKTGLIEKNGEVIANVEARLVALSKAGNSARFGHAADKLEEFVKRYLELTNQLADTNSQLKQVTMDIAATLQSGLDRIAENANKKKTHYNNAISLLGEINTEEEKKQLAENTDGIVKALAIQREDILKEFAKTKNKIRNSKSDQEKDAYTIYLETLKADLSNLNVESVQQAEASGKAHAEAIVFGFDKQLDDLNYSKSLLGNIDTEDEKRQAAKISENVRNVLLNGIDEYNRQIEELEGELSKKLTKEKRHEYQSKLEVLQGYVKDYKLKLVQLADEELSLRKSQADEIIGNYKKMLEQKRDLELNAIDRLMEAEDERHNKRLKDIDEESNAFKKDIDTRLKAMDRLNASEDYQREIQKLSDERSTIQNKYNTLLKDNSFEAKKKRAELEQQLNAIEEQIADKQRERARTSSKEALEDLLSDREEFYEEQRNQEDSNYNKTKSQLENEKKLRETHWKAVLEDEKSFYQLKQKLISDDASTVTGALSGLRGEYERFFSYLQSQASHLGETFGSINSNFQMDFDQLKNSPLSNSGGNSGNSGSGNTQDTARAAAWNQYLENKKKAEALLEEVKKGKLTDKDRAEKNAEIEKLQAINAKYRDEPYRFPEGNYAKLVDYKYYHLGGEVGKEGTTVQKWWKKILKSDEVPSILRKGEVVLDQPIRFIQDMASRMMGGLSNVMTARPIISSATPSGTTIENLNMTFTGSLPKDGRSFADEFVDGLSRKGIRIGQ</sequence>
<dbReference type="RefSeq" id="WP_144704514.1">
    <property type="nucleotide sequence ID" value="NZ_VNJJ01000010.1"/>
</dbReference>
<evidence type="ECO:0000259" key="5">
    <source>
        <dbReference type="Pfam" id="PF10145"/>
    </source>
</evidence>
<accession>A0A559JDM0</accession>
<feature type="region of interest" description="Disordered" evidence="3">
    <location>
        <begin position="1652"/>
        <end position="1674"/>
    </location>
</feature>
<keyword evidence="2" id="KW-0175">Coiled coil</keyword>
<dbReference type="NCBIfam" id="TIGR01760">
    <property type="entry name" value="tape_meas_TP901"/>
    <property type="match status" value="1"/>
</dbReference>
<comment type="caution">
    <text evidence="6">The sequence shown here is derived from an EMBL/GenBank/DDBJ whole genome shotgun (WGS) entry which is preliminary data.</text>
</comment>
<keyword evidence="4" id="KW-0812">Transmembrane</keyword>
<reference evidence="6 7" key="1">
    <citation type="submission" date="2019-07" db="EMBL/GenBank/DDBJ databases">
        <authorList>
            <person name="Kim J."/>
        </authorList>
    </citation>
    <scope>NUCLEOTIDE SEQUENCE [LARGE SCALE GENOMIC DNA]</scope>
    <source>
        <strain evidence="6 7">G13</strain>
    </source>
</reference>
<evidence type="ECO:0000256" key="4">
    <source>
        <dbReference type="SAM" id="Phobius"/>
    </source>
</evidence>
<dbReference type="PANTHER" id="PTHR37813">
    <property type="entry name" value="FELS-2 PROPHAGE PROTEIN"/>
    <property type="match status" value="1"/>
</dbReference>
<feature type="region of interest" description="Disordered" evidence="3">
    <location>
        <begin position="636"/>
        <end position="655"/>
    </location>
</feature>
<keyword evidence="7" id="KW-1185">Reference proteome</keyword>
<evidence type="ECO:0000256" key="3">
    <source>
        <dbReference type="SAM" id="MobiDB-lite"/>
    </source>
</evidence>
<feature type="coiled-coil region" evidence="2">
    <location>
        <begin position="1167"/>
        <end position="1194"/>
    </location>
</feature>
<dbReference type="PANTHER" id="PTHR37813:SF1">
    <property type="entry name" value="FELS-2 PROPHAGE PROTEIN"/>
    <property type="match status" value="1"/>
</dbReference>
<feature type="coiled-coil region" evidence="2">
    <location>
        <begin position="693"/>
        <end position="756"/>
    </location>
</feature>
<feature type="coiled-coil region" evidence="2">
    <location>
        <begin position="1478"/>
        <end position="1541"/>
    </location>
</feature>
<dbReference type="InterPro" id="IPR010090">
    <property type="entry name" value="Phage_tape_meas"/>
</dbReference>
<feature type="coiled-coil region" evidence="2">
    <location>
        <begin position="1061"/>
        <end position="1130"/>
    </location>
</feature>
<proteinExistence type="predicted"/>
<feature type="compositionally biased region" description="Basic and acidic residues" evidence="3">
    <location>
        <begin position="636"/>
        <end position="648"/>
    </location>
</feature>
<feature type="coiled-coil region" evidence="2">
    <location>
        <begin position="1414"/>
        <end position="1445"/>
    </location>
</feature>
<feature type="domain" description="Phage tail tape measure protein" evidence="5">
    <location>
        <begin position="169"/>
        <end position="377"/>
    </location>
</feature>
<organism evidence="6 7">
    <name type="scientific">Cohnella terricola</name>
    <dbReference type="NCBI Taxonomy" id="1289167"/>
    <lineage>
        <taxon>Bacteria</taxon>
        <taxon>Bacillati</taxon>
        <taxon>Bacillota</taxon>
        <taxon>Bacilli</taxon>
        <taxon>Bacillales</taxon>
        <taxon>Paenibacillaceae</taxon>
        <taxon>Cohnella</taxon>
    </lineage>
</organism>
<dbReference type="Pfam" id="PF10145">
    <property type="entry name" value="PhageMin_Tail"/>
    <property type="match status" value="1"/>
</dbReference>
<protein>
    <submittedName>
        <fullName evidence="6">Phage tail tape measure protein</fullName>
    </submittedName>
</protein>
<gene>
    <name evidence="6" type="ORF">FPZ45_17130</name>
</gene>
<feature type="region of interest" description="Disordered" evidence="3">
    <location>
        <begin position="1555"/>
        <end position="1576"/>
    </location>
</feature>
<dbReference type="Proteomes" id="UP000316330">
    <property type="component" value="Unassembled WGS sequence"/>
</dbReference>
<evidence type="ECO:0000313" key="7">
    <source>
        <dbReference type="Proteomes" id="UP000316330"/>
    </source>
</evidence>
<feature type="coiled-coil region" evidence="2">
    <location>
        <begin position="1348"/>
        <end position="1375"/>
    </location>
</feature>
<evidence type="ECO:0000313" key="6">
    <source>
        <dbReference type="EMBL" id="TVX97968.1"/>
    </source>
</evidence>
<keyword evidence="4" id="KW-0472">Membrane</keyword>
<keyword evidence="4" id="KW-1133">Transmembrane helix</keyword>
<dbReference type="EMBL" id="VNJJ01000010">
    <property type="protein sequence ID" value="TVX97968.1"/>
    <property type="molecule type" value="Genomic_DNA"/>
</dbReference>
<feature type="transmembrane region" description="Helical" evidence="4">
    <location>
        <begin position="516"/>
        <end position="541"/>
    </location>
</feature>
<evidence type="ECO:0000256" key="2">
    <source>
        <dbReference type="SAM" id="Coils"/>
    </source>
</evidence>
<keyword evidence="1" id="KW-1188">Viral release from host cell</keyword>